<feature type="region of interest" description="Disordered" evidence="1">
    <location>
        <begin position="73"/>
        <end position="97"/>
    </location>
</feature>
<comment type="caution">
    <text evidence="2">The sequence shown here is derived from an EMBL/GenBank/DDBJ whole genome shotgun (WGS) entry which is preliminary data.</text>
</comment>
<reference evidence="3" key="1">
    <citation type="journal article" date="2019" name="Int. J. Syst. Evol. Microbiol.">
        <title>The Global Catalogue of Microorganisms (GCM) 10K type strain sequencing project: providing services to taxonomists for standard genome sequencing and annotation.</title>
        <authorList>
            <consortium name="The Broad Institute Genomics Platform"/>
            <consortium name="The Broad Institute Genome Sequencing Center for Infectious Disease"/>
            <person name="Wu L."/>
            <person name="Ma J."/>
        </authorList>
    </citation>
    <scope>NUCLEOTIDE SEQUENCE [LARGE SCALE GENOMIC DNA]</scope>
    <source>
        <strain evidence="3">CCUG 53816</strain>
    </source>
</reference>
<organism evidence="2 3">
    <name type="scientific">Helicobacter baculiformis</name>
    <dbReference type="NCBI Taxonomy" id="427351"/>
    <lineage>
        <taxon>Bacteria</taxon>
        <taxon>Pseudomonadati</taxon>
        <taxon>Campylobacterota</taxon>
        <taxon>Epsilonproteobacteria</taxon>
        <taxon>Campylobacterales</taxon>
        <taxon>Helicobacteraceae</taxon>
        <taxon>Helicobacter</taxon>
    </lineage>
</organism>
<protein>
    <submittedName>
        <fullName evidence="2">Uncharacterized protein</fullName>
    </submittedName>
</protein>
<dbReference type="EMBL" id="JBHRZO010000007">
    <property type="protein sequence ID" value="MFC3847250.1"/>
    <property type="molecule type" value="Genomic_DNA"/>
</dbReference>
<proteinExistence type="predicted"/>
<evidence type="ECO:0000256" key="1">
    <source>
        <dbReference type="SAM" id="MobiDB-lite"/>
    </source>
</evidence>
<dbReference type="Proteomes" id="UP001595783">
    <property type="component" value="Unassembled WGS sequence"/>
</dbReference>
<name>A0ABV7ZGG6_9HELI</name>
<sequence length="97" mass="10552">MADVFEGDVDSALDIASTEARAKLADFVLKTRKKEFTQKARVELQGTRIQAEWVAQGKVYALVDMDVELAKSARITEGSSQSTTKSSSKEKLTPAGD</sequence>
<accession>A0ABV7ZGG6</accession>
<keyword evidence="3" id="KW-1185">Reference proteome</keyword>
<evidence type="ECO:0000313" key="3">
    <source>
        <dbReference type="Proteomes" id="UP001595783"/>
    </source>
</evidence>
<gene>
    <name evidence="2" type="ORF">ACFOPX_01705</name>
</gene>
<feature type="compositionally biased region" description="Basic and acidic residues" evidence="1">
    <location>
        <begin position="87"/>
        <end position="97"/>
    </location>
</feature>
<evidence type="ECO:0000313" key="2">
    <source>
        <dbReference type="EMBL" id="MFC3847250.1"/>
    </source>
</evidence>
<dbReference type="RefSeq" id="WP_158653088.1">
    <property type="nucleotide sequence ID" value="NZ_FZMF01000017.1"/>
</dbReference>